<comment type="caution">
    <text evidence="2">The sequence shown here is derived from an EMBL/GenBank/DDBJ whole genome shotgun (WGS) entry which is preliminary data.</text>
</comment>
<dbReference type="OrthoDB" id="5123044at2"/>
<dbReference type="AlphaFoldDB" id="A0A154UYW9"/>
<organism evidence="2 3">
    <name type="scientific">Clavibacter tessellarius</name>
    <dbReference type="NCBI Taxonomy" id="31965"/>
    <lineage>
        <taxon>Bacteria</taxon>
        <taxon>Bacillati</taxon>
        <taxon>Actinomycetota</taxon>
        <taxon>Actinomycetes</taxon>
        <taxon>Micrococcales</taxon>
        <taxon>Microbacteriaceae</taxon>
        <taxon>Clavibacter</taxon>
    </lineage>
</organism>
<dbReference type="Proteomes" id="UP000076218">
    <property type="component" value="Unassembled WGS sequence"/>
</dbReference>
<protein>
    <submittedName>
        <fullName evidence="2">Uncharacterized protein</fullName>
    </submittedName>
</protein>
<evidence type="ECO:0000313" key="2">
    <source>
        <dbReference type="EMBL" id="KZC94322.1"/>
    </source>
</evidence>
<dbReference type="RefSeq" id="WP_063072311.1">
    <property type="nucleotide sequence ID" value="NZ_LQXA01000045.1"/>
</dbReference>
<proteinExistence type="predicted"/>
<sequence>MHTTTSIRIDGEPIQLAEDQDVEALKARIVDAVTGGARFVDFVGAGHVGVSVLVTSRSSVRVEVHEREDEPEDPEEQSTSADLDLYTYG</sequence>
<gene>
    <name evidence="2" type="ORF">AWH51_00110</name>
</gene>
<evidence type="ECO:0000313" key="3">
    <source>
        <dbReference type="Proteomes" id="UP000076218"/>
    </source>
</evidence>
<accession>A0A154UYW9</accession>
<evidence type="ECO:0000256" key="1">
    <source>
        <dbReference type="SAM" id="MobiDB-lite"/>
    </source>
</evidence>
<name>A0A154UYW9_9MICO</name>
<reference evidence="2 3" key="1">
    <citation type="submission" date="2016-01" db="EMBL/GenBank/DDBJ databases">
        <title>Draft genome sequence of Clavibacter michiganensis subsp. tessellarius DOAB 609.</title>
        <authorList>
            <person name="Tambong J.T."/>
        </authorList>
    </citation>
    <scope>NUCLEOTIDE SEQUENCE [LARGE SCALE GENOMIC DNA]</scope>
    <source>
        <strain evidence="2 3">DOAB 609</strain>
    </source>
</reference>
<dbReference type="EMBL" id="LQXA01000045">
    <property type="protein sequence ID" value="KZC94322.1"/>
    <property type="molecule type" value="Genomic_DNA"/>
</dbReference>
<feature type="region of interest" description="Disordered" evidence="1">
    <location>
        <begin position="60"/>
        <end position="89"/>
    </location>
</feature>